<evidence type="ECO:0000256" key="2">
    <source>
        <dbReference type="ARBA" id="ARBA00012720"/>
    </source>
</evidence>
<feature type="compositionally biased region" description="Gly residues" evidence="15">
    <location>
        <begin position="242"/>
        <end position="253"/>
    </location>
</feature>
<feature type="domain" description="RGS" evidence="16">
    <location>
        <begin position="101"/>
        <end position="220"/>
    </location>
</feature>
<dbReference type="InterPro" id="IPR000445">
    <property type="entry name" value="HhH_motif"/>
</dbReference>
<dbReference type="InterPro" id="IPR024066">
    <property type="entry name" value="RGS_subdom1/3"/>
</dbReference>
<dbReference type="InterPro" id="IPR044926">
    <property type="entry name" value="RGS_subdomain_2"/>
</dbReference>
<dbReference type="GO" id="GO:0005737">
    <property type="term" value="C:cytoplasm"/>
    <property type="evidence" value="ECO:0007669"/>
    <property type="project" value="UniProtKB-SubCell"/>
</dbReference>
<dbReference type="PROSITE" id="PS50896">
    <property type="entry name" value="LISH"/>
    <property type="match status" value="1"/>
</dbReference>
<dbReference type="GO" id="GO:0008013">
    <property type="term" value="F:beta-catenin binding"/>
    <property type="evidence" value="ECO:0007669"/>
    <property type="project" value="TreeGrafter"/>
</dbReference>
<dbReference type="PROSITE" id="PS50841">
    <property type="entry name" value="DIX"/>
    <property type="match status" value="1"/>
</dbReference>
<dbReference type="AlphaFoldDB" id="A0A6L2Q7C3"/>
<dbReference type="GO" id="GO:0005886">
    <property type="term" value="C:plasma membrane"/>
    <property type="evidence" value="ECO:0007669"/>
    <property type="project" value="TreeGrafter"/>
</dbReference>
<dbReference type="Gene3D" id="2.40.240.130">
    <property type="match status" value="1"/>
</dbReference>
<dbReference type="GO" id="GO:0016055">
    <property type="term" value="P:Wnt signaling pathway"/>
    <property type="evidence" value="ECO:0007669"/>
    <property type="project" value="UniProtKB-KW"/>
</dbReference>
<dbReference type="PANTHER" id="PTHR46102">
    <property type="entry name" value="AXIN"/>
    <property type="match status" value="1"/>
</dbReference>
<feature type="non-terminal residue" evidence="18">
    <location>
        <position position="1"/>
    </location>
</feature>
<feature type="compositionally biased region" description="Basic and acidic residues" evidence="15">
    <location>
        <begin position="1030"/>
        <end position="1040"/>
    </location>
</feature>
<name>A0A6L2Q7C3_COPFO</name>
<dbReference type="InterPro" id="IPR001158">
    <property type="entry name" value="DIX"/>
</dbReference>
<dbReference type="GO" id="GO:0019104">
    <property type="term" value="F:DNA N-glycosylase activity"/>
    <property type="evidence" value="ECO:0007669"/>
    <property type="project" value="UniProtKB-ARBA"/>
</dbReference>
<feature type="compositionally biased region" description="Basic and acidic residues" evidence="15">
    <location>
        <begin position="513"/>
        <end position="522"/>
    </location>
</feature>
<dbReference type="InterPro" id="IPR011257">
    <property type="entry name" value="DNA_glycosylase"/>
</dbReference>
<dbReference type="SUPFAM" id="SSF48097">
    <property type="entry name" value="Regulator of G-protein signaling, RGS"/>
    <property type="match status" value="1"/>
</dbReference>
<dbReference type="SUPFAM" id="SSF54236">
    <property type="entry name" value="Ubiquitin-like"/>
    <property type="match status" value="1"/>
</dbReference>
<keyword evidence="9" id="KW-0408">Iron</keyword>
<keyword evidence="13" id="KW-0326">Glycosidase</keyword>
<dbReference type="GO" id="GO:0048468">
    <property type="term" value="P:cell development"/>
    <property type="evidence" value="ECO:0007669"/>
    <property type="project" value="TreeGrafter"/>
</dbReference>
<dbReference type="Pfam" id="PF00633">
    <property type="entry name" value="HHH"/>
    <property type="match status" value="1"/>
</dbReference>
<gene>
    <name evidence="18" type="ORF">Cfor_08071</name>
</gene>
<feature type="compositionally biased region" description="Low complexity" evidence="15">
    <location>
        <begin position="229"/>
        <end position="241"/>
    </location>
</feature>
<dbReference type="InterPro" id="IPR006594">
    <property type="entry name" value="LisH"/>
</dbReference>
<evidence type="ECO:0000256" key="11">
    <source>
        <dbReference type="ARBA" id="ARBA00023204"/>
    </source>
</evidence>
<dbReference type="GO" id="GO:0030877">
    <property type="term" value="C:beta-catenin destruction complex"/>
    <property type="evidence" value="ECO:0007669"/>
    <property type="project" value="TreeGrafter"/>
</dbReference>
<evidence type="ECO:0000256" key="3">
    <source>
        <dbReference type="ARBA" id="ARBA00022485"/>
    </source>
</evidence>
<dbReference type="EMBL" id="BLKM01002630">
    <property type="protein sequence ID" value="GFG40823.1"/>
    <property type="molecule type" value="Genomic_DNA"/>
</dbReference>
<feature type="region of interest" description="Disordered" evidence="15">
    <location>
        <begin position="1028"/>
        <end position="1055"/>
    </location>
</feature>
<keyword evidence="11" id="KW-0234">DNA repair</keyword>
<keyword evidence="6" id="KW-0479">Metal-binding</keyword>
<dbReference type="PROSITE" id="PS01155">
    <property type="entry name" value="ENDONUCLEASE_III_2"/>
    <property type="match status" value="1"/>
</dbReference>
<keyword evidence="5 14" id="KW-0879">Wnt signaling pathway</keyword>
<proteinExistence type="predicted"/>
<dbReference type="CDD" id="cd00056">
    <property type="entry name" value="ENDO3c"/>
    <property type="match status" value="1"/>
</dbReference>
<dbReference type="Pfam" id="PF00615">
    <property type="entry name" value="RGS"/>
    <property type="match status" value="1"/>
</dbReference>
<dbReference type="GO" id="GO:0090090">
    <property type="term" value="P:negative regulation of canonical Wnt signaling pathway"/>
    <property type="evidence" value="ECO:0007669"/>
    <property type="project" value="InterPro"/>
</dbReference>
<feature type="compositionally biased region" description="Polar residues" evidence="15">
    <location>
        <begin position="1041"/>
        <end position="1050"/>
    </location>
</feature>
<dbReference type="OrthoDB" id="10007451at2759"/>
<sequence length="1210" mass="135613">GFDLYLAAIQRCLFAGEETEVTGIAGSHSPTSYSSWSSKHSKGGSSPVLTPRRSSLAYPTSGVADAGAPLGFEPEGSCSTAFMEMGGGSHSPPPYLCWARNLHSLLEDSDGVELFRRYLVQEGRPHADTLDFWFACEGLKKQQDPDKINQLVKVIYRRFFLKTQLAIPDDLRKEVNRHIKEGKDLLAGDVFDGVQAEVENLINETTYPNFLKSDMYLQHVQAMQNGEMSSGSTSSSGSSGSSSGGGRDLSGGGPPLPTLHEDAEFVTEMGNAGCRKLPAVGQDVLPLTRDMLMATQKRRAFELRPKPEAYAGMYLQHAQYHFALSPHPHMAYSSYNPVSRQDSELQSLSSDARTESDNMSLKENSVRSHVMILILERIDNEMLLFCVMLTIELCVMFQRWHVCEPQPLHEQETVQPMKPDEFAAILIEKLECVKREQEAQEKLDRKLQEGELVCGLEDVTLDTVTTSSMVDGIKERLLVDDDNDQAILDYHVSRVWSDLTPSRSPGLISPRPKSPEGRRRTLPDVFSTFSSDSGNVHDFPEASEHKHHGGSGHIPKSKSMPDYQDAQKQDIHTSLSGHDFRFRQSKDSSRKSSSKKTLTDLTDSGVSVVSDCTPVTHPIAQCKDKFVTFIFVLLCRHSRKPTTAYTTSRSGSLERGSTGGAGPGGAWGPAQPFVADPSMPPLPVPHTDTQLEEARRRLLEEDGRPKTMRQRYLISCSTFRKSLRGGRVLLGGVTYVENSDFTTVVFSFCDEQFPYRTKIPGRPVTLRQFKEYLPKKGSYRYFFKTECDDLDMRVIQEEITDDNEILPLWEGKIMAQTGTLECEVNSTTVMSSENDLFEGSERYVQFIVKNKKHKAVRENLHRSGKLGKIKAELRAEIMKLLEPTSHSNTKPEIPSEVLVINELIREFLTWNGYHYTTSVFVAESGMPVEPLDRVSLTHSVGVVDNERTSKLNSILIIMVSKAAKDIRTELVKRYSFRTRRQLSSHVHAKERVDEQGRACCENELSHSKDTSARGKNVKRQHVSVAYENCVKNESDRKQDTAHGNSSTAETGNKKLKWEPKNWHEVLNNIREMRKQRDAPVDTMGCDKCADEDARPEETRYHSLVSLMLSSQTKDAVTYAAMQKLRQHGLTVSNILNTDDKTLGELIYPVSFWKSKVNYIKKTTQILHDEYNGDIPDSVEKLCKLPGVGPKMAHLCMKTAWGVLTGIGECV</sequence>
<feature type="region of interest" description="Disordered" evidence="15">
    <location>
        <begin position="500"/>
        <end position="604"/>
    </location>
</feature>
<keyword evidence="12" id="KW-0456">Lyase</keyword>
<feature type="domain" description="DIX" evidence="17">
    <location>
        <begin position="739"/>
        <end position="821"/>
    </location>
</feature>
<evidence type="ECO:0000256" key="7">
    <source>
        <dbReference type="ARBA" id="ARBA00022763"/>
    </source>
</evidence>
<dbReference type="Pfam" id="PF08833">
    <property type="entry name" value="Axin_b-cat_bind"/>
    <property type="match status" value="1"/>
</dbReference>
<evidence type="ECO:0000256" key="12">
    <source>
        <dbReference type="ARBA" id="ARBA00023239"/>
    </source>
</evidence>
<dbReference type="GO" id="GO:0060090">
    <property type="term" value="F:molecular adaptor activity"/>
    <property type="evidence" value="ECO:0007669"/>
    <property type="project" value="TreeGrafter"/>
</dbReference>
<feature type="compositionally biased region" description="Low complexity" evidence="15">
    <location>
        <begin position="595"/>
        <end position="604"/>
    </location>
</feature>
<protein>
    <recommendedName>
        <fullName evidence="2">DNA-(apurinic or apyrimidinic site) lyase</fullName>
        <ecNumber evidence="2">4.2.99.18</ecNumber>
    </recommendedName>
</protein>
<feature type="region of interest" description="Disordered" evidence="15">
    <location>
        <begin position="225"/>
        <end position="260"/>
    </location>
</feature>
<keyword evidence="19" id="KW-1185">Reference proteome</keyword>
<evidence type="ECO:0000313" key="19">
    <source>
        <dbReference type="Proteomes" id="UP000502823"/>
    </source>
</evidence>
<dbReference type="SMART" id="SM00478">
    <property type="entry name" value="ENDO3c"/>
    <property type="match status" value="1"/>
</dbReference>
<dbReference type="InterPro" id="IPR016137">
    <property type="entry name" value="RGS"/>
</dbReference>
<evidence type="ECO:0000256" key="8">
    <source>
        <dbReference type="ARBA" id="ARBA00022801"/>
    </source>
</evidence>
<keyword evidence="7" id="KW-0227">DNA damage</keyword>
<dbReference type="InterPro" id="IPR043581">
    <property type="entry name" value="Axin-like"/>
</dbReference>
<evidence type="ECO:0000256" key="4">
    <source>
        <dbReference type="ARBA" id="ARBA00022490"/>
    </source>
</evidence>
<dbReference type="GO" id="GO:0051539">
    <property type="term" value="F:4 iron, 4 sulfur cluster binding"/>
    <property type="evidence" value="ECO:0007669"/>
    <property type="project" value="UniProtKB-KW"/>
</dbReference>
<accession>A0A6L2Q7C3</accession>
<dbReference type="Gene3D" id="1.10.167.10">
    <property type="entry name" value="Regulator of G-protein Signalling 4, domain 2"/>
    <property type="match status" value="1"/>
</dbReference>
<dbReference type="Gene3D" id="1.10.196.10">
    <property type="match status" value="1"/>
</dbReference>
<keyword evidence="4" id="KW-0963">Cytoplasm</keyword>
<dbReference type="SMART" id="SM00021">
    <property type="entry name" value="DAX"/>
    <property type="match status" value="1"/>
</dbReference>
<dbReference type="InterPro" id="IPR004036">
    <property type="entry name" value="Endonuclease-III-like_CS2"/>
</dbReference>
<feature type="compositionally biased region" description="Basic and acidic residues" evidence="15">
    <location>
        <begin position="578"/>
        <end position="590"/>
    </location>
</feature>
<feature type="compositionally biased region" description="Low complexity" evidence="15">
    <location>
        <begin position="27"/>
        <end position="47"/>
    </location>
</feature>
<keyword evidence="10" id="KW-0411">Iron-sulfur</keyword>
<dbReference type="SMART" id="SM00315">
    <property type="entry name" value="RGS"/>
    <property type="match status" value="1"/>
</dbReference>
<evidence type="ECO:0000256" key="9">
    <source>
        <dbReference type="ARBA" id="ARBA00023004"/>
    </source>
</evidence>
<dbReference type="FunCoup" id="A0A6L2Q7C3">
    <property type="interactions" value="1045"/>
</dbReference>
<feature type="compositionally biased region" description="Gly residues" evidence="15">
    <location>
        <begin position="657"/>
        <end position="667"/>
    </location>
</feature>
<dbReference type="SUPFAM" id="SSF48150">
    <property type="entry name" value="DNA-glycosylase"/>
    <property type="match status" value="1"/>
</dbReference>
<dbReference type="Proteomes" id="UP000502823">
    <property type="component" value="Unassembled WGS sequence"/>
</dbReference>
<dbReference type="Gene3D" id="1.20.960.40">
    <property type="match status" value="1"/>
</dbReference>
<dbReference type="GO" id="GO:0019901">
    <property type="term" value="F:protein kinase binding"/>
    <property type="evidence" value="ECO:0007669"/>
    <property type="project" value="TreeGrafter"/>
</dbReference>
<feature type="region of interest" description="Disordered" evidence="15">
    <location>
        <begin position="24"/>
        <end position="51"/>
    </location>
</feature>
<evidence type="ECO:0000256" key="6">
    <source>
        <dbReference type="ARBA" id="ARBA00022723"/>
    </source>
</evidence>
<dbReference type="EC" id="4.2.99.18" evidence="2"/>
<dbReference type="GO" id="GO:0031625">
    <property type="term" value="F:ubiquitin protein ligase binding"/>
    <property type="evidence" value="ECO:0007669"/>
    <property type="project" value="TreeGrafter"/>
</dbReference>
<dbReference type="Pfam" id="PF00730">
    <property type="entry name" value="HhH-GPD"/>
    <property type="match status" value="1"/>
</dbReference>
<evidence type="ECO:0000259" key="17">
    <source>
        <dbReference type="PROSITE" id="PS50841"/>
    </source>
</evidence>
<dbReference type="GO" id="GO:0032436">
    <property type="term" value="P:positive regulation of proteasomal ubiquitin-dependent protein catabolic process"/>
    <property type="evidence" value="ECO:0007669"/>
    <property type="project" value="TreeGrafter"/>
</dbReference>
<dbReference type="FunFam" id="1.10.340.30:FF:000005">
    <property type="entry name" value="Endonuclease III-like protein 1"/>
    <property type="match status" value="1"/>
</dbReference>
<dbReference type="GO" id="GO:0140078">
    <property type="term" value="F:class I DNA-(apurinic or apyrimidinic site) endonuclease activity"/>
    <property type="evidence" value="ECO:0007669"/>
    <property type="project" value="UniProtKB-EC"/>
</dbReference>
<dbReference type="InterPro" id="IPR014936">
    <property type="entry name" value="Axin_b-cat-bd"/>
</dbReference>
<dbReference type="GO" id="GO:0005634">
    <property type="term" value="C:nucleus"/>
    <property type="evidence" value="ECO:0007669"/>
    <property type="project" value="TreeGrafter"/>
</dbReference>
<dbReference type="GO" id="GO:0046872">
    <property type="term" value="F:metal ion binding"/>
    <property type="evidence" value="ECO:0007669"/>
    <property type="project" value="UniProtKB-KW"/>
</dbReference>
<dbReference type="PANTHER" id="PTHR46102:SF2">
    <property type="entry name" value="AXIN"/>
    <property type="match status" value="1"/>
</dbReference>
<dbReference type="InterPro" id="IPR003265">
    <property type="entry name" value="HhH-GPD_domain"/>
</dbReference>
<dbReference type="Pfam" id="PF00778">
    <property type="entry name" value="DIX"/>
    <property type="match status" value="1"/>
</dbReference>
<dbReference type="GO" id="GO:0003677">
    <property type="term" value="F:DNA binding"/>
    <property type="evidence" value="ECO:0007669"/>
    <property type="project" value="InterPro"/>
</dbReference>
<dbReference type="InParanoid" id="A0A6L2Q7C3"/>
<feature type="region of interest" description="Disordered" evidence="15">
    <location>
        <begin position="643"/>
        <end position="687"/>
    </location>
</feature>
<reference evidence="19" key="1">
    <citation type="submission" date="2020-01" db="EMBL/GenBank/DDBJ databases">
        <title>Draft genome sequence of the Termite Coptotermes fromosanus.</title>
        <authorList>
            <person name="Itakura S."/>
            <person name="Yosikawa Y."/>
            <person name="Umezawa K."/>
        </authorList>
    </citation>
    <scope>NUCLEOTIDE SEQUENCE [LARGE SCALE GENOMIC DNA]</scope>
</reference>
<evidence type="ECO:0000256" key="15">
    <source>
        <dbReference type="SAM" id="MobiDB-lite"/>
    </source>
</evidence>
<comment type="caution">
    <text evidence="18">The sequence shown here is derived from an EMBL/GenBank/DDBJ whole genome shotgun (WGS) entry which is preliminary data.</text>
</comment>
<evidence type="ECO:0000256" key="5">
    <source>
        <dbReference type="ARBA" id="ARBA00022687"/>
    </source>
</evidence>
<dbReference type="Gene3D" id="1.10.340.30">
    <property type="entry name" value="Hypothetical protein, domain 2"/>
    <property type="match status" value="1"/>
</dbReference>
<evidence type="ECO:0000256" key="1">
    <source>
        <dbReference type="ARBA" id="ARBA00004496"/>
    </source>
</evidence>
<dbReference type="PROSITE" id="PS50132">
    <property type="entry name" value="RGS"/>
    <property type="match status" value="1"/>
</dbReference>
<organism evidence="18 19">
    <name type="scientific">Coptotermes formosanus</name>
    <name type="common">Formosan subterranean termite</name>
    <dbReference type="NCBI Taxonomy" id="36987"/>
    <lineage>
        <taxon>Eukaryota</taxon>
        <taxon>Metazoa</taxon>
        <taxon>Ecdysozoa</taxon>
        <taxon>Arthropoda</taxon>
        <taxon>Hexapoda</taxon>
        <taxon>Insecta</taxon>
        <taxon>Pterygota</taxon>
        <taxon>Neoptera</taxon>
        <taxon>Polyneoptera</taxon>
        <taxon>Dictyoptera</taxon>
        <taxon>Blattodea</taxon>
        <taxon>Blattoidea</taxon>
        <taxon>Termitoidae</taxon>
        <taxon>Rhinotermitidae</taxon>
        <taxon>Coptotermes</taxon>
    </lineage>
</organism>
<dbReference type="GO" id="GO:0006284">
    <property type="term" value="P:base-excision repair"/>
    <property type="evidence" value="ECO:0007669"/>
    <property type="project" value="InterPro"/>
</dbReference>
<evidence type="ECO:0000256" key="13">
    <source>
        <dbReference type="ARBA" id="ARBA00023295"/>
    </source>
</evidence>
<evidence type="ECO:0000313" key="18">
    <source>
        <dbReference type="EMBL" id="GFG40823.1"/>
    </source>
</evidence>
<dbReference type="InterPro" id="IPR036305">
    <property type="entry name" value="RGS_sf"/>
</dbReference>
<dbReference type="Pfam" id="PF16045">
    <property type="entry name" value="LisH_2"/>
    <property type="match status" value="1"/>
</dbReference>
<dbReference type="InterPro" id="IPR038207">
    <property type="entry name" value="DIX_dom_sf"/>
</dbReference>
<keyword evidence="8" id="KW-0378">Hydrolase</keyword>
<keyword evidence="3" id="KW-0004">4Fe-4S</keyword>
<dbReference type="InterPro" id="IPR029071">
    <property type="entry name" value="Ubiquitin-like_domsf"/>
</dbReference>
<comment type="subcellular location">
    <subcellularLocation>
        <location evidence="1">Cytoplasm</location>
    </subcellularLocation>
</comment>
<evidence type="ECO:0000256" key="10">
    <source>
        <dbReference type="ARBA" id="ARBA00023014"/>
    </source>
</evidence>
<evidence type="ECO:0000256" key="14">
    <source>
        <dbReference type="PROSITE-ProRule" id="PRU00069"/>
    </source>
</evidence>
<evidence type="ECO:0000259" key="16">
    <source>
        <dbReference type="PROSITE" id="PS50132"/>
    </source>
</evidence>